<organism evidence="3 4">
    <name type="scientific">Denitrovibrio acetiphilus (strain DSM 12809 / NBRC 114555 / N2460)</name>
    <dbReference type="NCBI Taxonomy" id="522772"/>
    <lineage>
        <taxon>Bacteria</taxon>
        <taxon>Pseudomonadati</taxon>
        <taxon>Deferribacterota</taxon>
        <taxon>Deferribacteres</taxon>
        <taxon>Deferribacterales</taxon>
        <taxon>Geovibrionaceae</taxon>
        <taxon>Denitrovibrio</taxon>
    </lineage>
</organism>
<reference evidence="3 4" key="1">
    <citation type="journal article" date="2010" name="Stand. Genomic Sci.">
        <title>Complete genome sequence of Denitrovibrio acetiphilus type strain (N2460).</title>
        <authorList>
            <person name="Kiss H."/>
            <person name="Lang E."/>
            <person name="Lapidus A."/>
            <person name="Copeland A."/>
            <person name="Nolan M."/>
            <person name="Glavina Del Rio T."/>
            <person name="Chen F."/>
            <person name="Lucas S."/>
            <person name="Tice H."/>
            <person name="Cheng J.F."/>
            <person name="Han C."/>
            <person name="Goodwin L."/>
            <person name="Pitluck S."/>
            <person name="Liolios K."/>
            <person name="Pati A."/>
            <person name="Ivanova N."/>
            <person name="Mavromatis K."/>
            <person name="Chen A."/>
            <person name="Palaniappan K."/>
            <person name="Land M."/>
            <person name="Hauser L."/>
            <person name="Chang Y.J."/>
            <person name="Jeffries C.D."/>
            <person name="Detter J.C."/>
            <person name="Brettin T."/>
            <person name="Spring S."/>
            <person name="Rohde M."/>
            <person name="Goker M."/>
            <person name="Woyke T."/>
            <person name="Bristow J."/>
            <person name="Eisen J.A."/>
            <person name="Markowitz V."/>
            <person name="Hugenholtz P."/>
            <person name="Kyrpides N.C."/>
            <person name="Klenk H.P."/>
        </authorList>
    </citation>
    <scope>NUCLEOTIDE SEQUENCE [LARGE SCALE GENOMIC DNA]</scope>
    <source>
        <strain evidence="4">DSM 12809 / NBRC 114555 / N2460</strain>
    </source>
</reference>
<dbReference type="HOGENOM" id="CLU_028165_1_0_0"/>
<dbReference type="InterPro" id="IPR006517">
    <property type="entry name" value="Phage_terminase_lsu-like_C"/>
</dbReference>
<gene>
    <name evidence="3" type="ordered locus">Dacet_2220</name>
</gene>
<dbReference type="NCBIfam" id="TIGR01630">
    <property type="entry name" value="psiM2_ORF9"/>
    <property type="match status" value="1"/>
</dbReference>
<evidence type="ECO:0000259" key="2">
    <source>
        <dbReference type="Pfam" id="PF17289"/>
    </source>
</evidence>
<dbReference type="Gene3D" id="3.40.50.300">
    <property type="entry name" value="P-loop containing nucleotide triphosphate hydrolases"/>
    <property type="match status" value="1"/>
</dbReference>
<keyword evidence="1" id="KW-1188">Viral release from host cell</keyword>
<feature type="domain" description="Terminase large subunit gp17-like C-terminal" evidence="2">
    <location>
        <begin position="299"/>
        <end position="440"/>
    </location>
</feature>
<dbReference type="PaxDb" id="522772-Dacet_2220"/>
<dbReference type="OrthoDB" id="9771580at2"/>
<dbReference type="Proteomes" id="UP000002012">
    <property type="component" value="Chromosome"/>
</dbReference>
<evidence type="ECO:0000313" key="4">
    <source>
        <dbReference type="Proteomes" id="UP000002012"/>
    </source>
</evidence>
<name>D4H2V9_DENA2</name>
<dbReference type="Pfam" id="PF03237">
    <property type="entry name" value="Terminase_6N"/>
    <property type="match status" value="1"/>
</dbReference>
<dbReference type="eggNOG" id="COG5410">
    <property type="taxonomic scope" value="Bacteria"/>
</dbReference>
<accession>D4H2V9</accession>
<dbReference type="Gene3D" id="3.30.420.240">
    <property type="match status" value="1"/>
</dbReference>
<dbReference type="KEGG" id="dap:Dacet_2220"/>
<dbReference type="eggNOG" id="COG5362">
    <property type="taxonomic scope" value="Bacteria"/>
</dbReference>
<dbReference type="Pfam" id="PF17289">
    <property type="entry name" value="Terminase_6C"/>
    <property type="match status" value="1"/>
</dbReference>
<sequence>MNLSKETLQRLYVLKLAREGLLHFARLTYRGYNPNWHHRVLAEKLMELESGTSGRLMVLMPPRHGKSELASVRFPAWFLGRNPERRVIATSYSARLAENFGRKVRDIVSNPKFSLTFRTGLSSKSKAADRWETKAGGGYIAAGVGGSITGMGGDLLIVDDPFKNQEDADSNNYRDKVWDWYQSTLYTRIEKGGRIVVILTRWHEDDLAGRLLEDGSDKWEVVSFPALAEVDEQFRSAGEPLWESKYSLDDLQNIKNAVGTRVWNALYQQRPAPDDGAVFKKSWFRFYEDVPDFEQMVQSWDMTFSGGDGSDFVVGQVWGIKGAQRYLVDQVRGRMDFMSAVHALREMTAKYPQAKAKYIEDKANGPAVISALKNEIQGLIPVNPQGSKVSRAVAVTPMLEAGNVFLKRGAKFSSELIDEAALFPSGRNDDMVDAMTQALSQTEKRYTPQASFAGVGRHTGQIFKKY</sequence>
<proteinExistence type="predicted"/>
<evidence type="ECO:0000256" key="1">
    <source>
        <dbReference type="ARBA" id="ARBA00022612"/>
    </source>
</evidence>
<dbReference type="InParanoid" id="D4H2V9"/>
<dbReference type="EMBL" id="CP001968">
    <property type="protein sequence ID" value="ADD68982.1"/>
    <property type="molecule type" value="Genomic_DNA"/>
</dbReference>
<evidence type="ECO:0000313" key="3">
    <source>
        <dbReference type="EMBL" id="ADD68982.1"/>
    </source>
</evidence>
<dbReference type="RefSeq" id="WP_013011485.1">
    <property type="nucleotide sequence ID" value="NC_013943.1"/>
</dbReference>
<dbReference type="AlphaFoldDB" id="D4H2V9"/>
<dbReference type="InterPro" id="IPR027417">
    <property type="entry name" value="P-loop_NTPase"/>
</dbReference>
<keyword evidence="4" id="KW-1185">Reference proteome</keyword>
<dbReference type="InterPro" id="IPR035421">
    <property type="entry name" value="Terminase_6C"/>
</dbReference>
<dbReference type="STRING" id="522772.Dacet_2220"/>
<protein>
    <submittedName>
        <fullName evidence="3">Uncharacterized phage protein</fullName>
    </submittedName>
</protein>